<reference evidence="7 8" key="1">
    <citation type="journal article" date="2018" name="PLoS Genet.">
        <title>Population sequencing reveals clonal diversity and ancestral inbreeding in the grapevine cultivar Chardonnay.</title>
        <authorList>
            <person name="Roach M.J."/>
            <person name="Johnson D.L."/>
            <person name="Bohlmann J."/>
            <person name="van Vuuren H.J."/>
            <person name="Jones S.J."/>
            <person name="Pretorius I.S."/>
            <person name="Schmidt S.A."/>
            <person name="Borneman A.R."/>
        </authorList>
    </citation>
    <scope>NUCLEOTIDE SEQUENCE [LARGE SCALE GENOMIC DNA]</scope>
    <source>
        <strain evidence="8">cv. Chardonnay</strain>
        <tissue evidence="7">Leaf</tissue>
    </source>
</reference>
<feature type="transmembrane region" description="Helical" evidence="6">
    <location>
        <begin position="388"/>
        <end position="411"/>
    </location>
</feature>
<dbReference type="PANTHER" id="PTHR42893:SF8">
    <property type="entry name" value="PROTEIN DETOXIFICATION"/>
    <property type="match status" value="1"/>
</dbReference>
<evidence type="ECO:0000313" key="7">
    <source>
        <dbReference type="EMBL" id="RVX16774.1"/>
    </source>
</evidence>
<feature type="transmembrane region" description="Helical" evidence="6">
    <location>
        <begin position="521"/>
        <end position="539"/>
    </location>
</feature>
<comment type="subcellular location">
    <subcellularLocation>
        <location evidence="1">Membrane</location>
        <topology evidence="1">Multi-pass membrane protein</topology>
    </subcellularLocation>
</comment>
<keyword evidence="5 6" id="KW-0472">Membrane</keyword>
<evidence type="ECO:0000256" key="3">
    <source>
        <dbReference type="ARBA" id="ARBA00022692"/>
    </source>
</evidence>
<feature type="transmembrane region" description="Helical" evidence="6">
    <location>
        <begin position="225"/>
        <end position="248"/>
    </location>
</feature>
<dbReference type="Pfam" id="PF01554">
    <property type="entry name" value="MatE"/>
    <property type="match status" value="2"/>
</dbReference>
<dbReference type="EMBL" id="QGNW01000015">
    <property type="protein sequence ID" value="RVX16774.1"/>
    <property type="molecule type" value="Genomic_DNA"/>
</dbReference>
<feature type="transmembrane region" description="Helical" evidence="6">
    <location>
        <begin position="494"/>
        <end position="514"/>
    </location>
</feature>
<protein>
    <recommendedName>
        <fullName evidence="6">Protein DETOXIFICATION</fullName>
    </recommendedName>
    <alternativeName>
        <fullName evidence="6">Multidrug and toxic compound extrusion protein</fullName>
    </alternativeName>
</protein>
<evidence type="ECO:0000313" key="8">
    <source>
        <dbReference type="Proteomes" id="UP000288805"/>
    </source>
</evidence>
<dbReference type="GO" id="GO:0016020">
    <property type="term" value="C:membrane"/>
    <property type="evidence" value="ECO:0007669"/>
    <property type="project" value="UniProtKB-SubCell"/>
</dbReference>
<comment type="caution">
    <text evidence="7">The sequence shown here is derived from an EMBL/GenBank/DDBJ whole genome shotgun (WGS) entry which is preliminary data.</text>
</comment>
<dbReference type="GO" id="GO:0042910">
    <property type="term" value="F:xenobiotic transmembrane transporter activity"/>
    <property type="evidence" value="ECO:0007669"/>
    <property type="project" value="InterPro"/>
</dbReference>
<evidence type="ECO:0000256" key="2">
    <source>
        <dbReference type="ARBA" id="ARBA00010199"/>
    </source>
</evidence>
<accession>A0A438K6E6</accession>
<sequence>MTGNLILANMTVAQTYGSLICGIPGKKCETRAIKKDREVSIETFIQVRHYRYLTACDGRGLRSKYGGKSWRLTCNQHSLDHGFFRSNKDERLASKRRCSSEGILEVSGTSTSESRPLIELIKLSVPAIAGQAIEPLAQLMETAYIGRLGPLELASAGVAISIFNIISKVFNIPLLSIATSFVAEDVSRTASKESTSDKGCHNESNHGMPLDETEVKKLLPSVSTALVLAVGIGVFEAAALYLGSGLFLNTMGISSESSMRIPAEHFLSLRAIGTPAVVVSMVIQGIFRGFKDTKTPVFCLGKRFTLSVYYKERPVKIHCHLLMIWYLNKRTVLRIPNLKNLHLGGYLRSGGFLLGRTLASVMTITFSTSMATRQGPLAMAAHQICLQVWLSVSLLADALAGSAQALIASSFAKKDYSAVKEMTYSALKTGLFTGISLAAILGVSFGSLATLFTKDAEVLDIVRSGLLFVSASQPVNALAYVFDGLHYGVSDFLYAAGSMMVVGAISSAFLFYATSIIGLSGVWLGLTLFMGLRIVAGYLR</sequence>
<keyword evidence="3 6" id="KW-0812">Transmembrane</keyword>
<organism evidence="7 8">
    <name type="scientific">Vitis vinifera</name>
    <name type="common">Grape</name>
    <dbReference type="NCBI Taxonomy" id="29760"/>
    <lineage>
        <taxon>Eukaryota</taxon>
        <taxon>Viridiplantae</taxon>
        <taxon>Streptophyta</taxon>
        <taxon>Embryophyta</taxon>
        <taxon>Tracheophyta</taxon>
        <taxon>Spermatophyta</taxon>
        <taxon>Magnoliopsida</taxon>
        <taxon>eudicotyledons</taxon>
        <taxon>Gunneridae</taxon>
        <taxon>Pentapetalae</taxon>
        <taxon>rosids</taxon>
        <taxon>Vitales</taxon>
        <taxon>Vitaceae</taxon>
        <taxon>Viteae</taxon>
        <taxon>Vitis</taxon>
    </lineage>
</organism>
<proteinExistence type="inferred from homology"/>
<gene>
    <name evidence="7" type="primary">DTX45_3</name>
    <name evidence="7" type="ORF">CK203_005853</name>
</gene>
<evidence type="ECO:0000256" key="4">
    <source>
        <dbReference type="ARBA" id="ARBA00022989"/>
    </source>
</evidence>
<dbReference type="GO" id="GO:0015297">
    <property type="term" value="F:antiporter activity"/>
    <property type="evidence" value="ECO:0007669"/>
    <property type="project" value="InterPro"/>
</dbReference>
<name>A0A438K6E6_VITVI</name>
<feature type="transmembrane region" description="Helical" evidence="6">
    <location>
        <begin position="431"/>
        <end position="452"/>
    </location>
</feature>
<evidence type="ECO:0000256" key="5">
    <source>
        <dbReference type="ARBA" id="ARBA00023136"/>
    </source>
</evidence>
<keyword evidence="4 6" id="KW-1133">Transmembrane helix</keyword>
<dbReference type="AlphaFoldDB" id="A0A438K6E6"/>
<evidence type="ECO:0000256" key="1">
    <source>
        <dbReference type="ARBA" id="ARBA00004141"/>
    </source>
</evidence>
<dbReference type="InterPro" id="IPR044644">
    <property type="entry name" value="DinF-like"/>
</dbReference>
<comment type="caution">
    <text evidence="6">Lacks conserved residue(s) required for the propagation of feature annotation.</text>
</comment>
<dbReference type="InterPro" id="IPR002528">
    <property type="entry name" value="MATE_fam"/>
</dbReference>
<feature type="transmembrane region" description="Helical" evidence="6">
    <location>
        <begin position="346"/>
        <end position="367"/>
    </location>
</feature>
<evidence type="ECO:0000256" key="6">
    <source>
        <dbReference type="RuleBase" id="RU004914"/>
    </source>
</evidence>
<feature type="transmembrane region" description="Helical" evidence="6">
    <location>
        <begin position="464"/>
        <end position="482"/>
    </location>
</feature>
<feature type="transmembrane region" description="Helical" evidence="6">
    <location>
        <begin position="269"/>
        <end position="287"/>
    </location>
</feature>
<dbReference type="PANTHER" id="PTHR42893">
    <property type="entry name" value="PROTEIN DETOXIFICATION 44, CHLOROPLASTIC-RELATED"/>
    <property type="match status" value="1"/>
</dbReference>
<dbReference type="CDD" id="cd13136">
    <property type="entry name" value="MATE_DinF_like"/>
    <property type="match status" value="1"/>
</dbReference>
<dbReference type="Proteomes" id="UP000288805">
    <property type="component" value="Unassembled WGS sequence"/>
</dbReference>
<comment type="similarity">
    <text evidence="2 6">Belongs to the multi antimicrobial extrusion (MATE) (TC 2.A.66.1) family.</text>
</comment>